<accession>A0ABW6Z3A8</accession>
<organism evidence="3 4">
    <name type="scientific">Streptomyces eurythermus</name>
    <dbReference type="NCBI Taxonomy" id="42237"/>
    <lineage>
        <taxon>Bacteria</taxon>
        <taxon>Bacillati</taxon>
        <taxon>Actinomycetota</taxon>
        <taxon>Actinomycetes</taxon>
        <taxon>Kitasatosporales</taxon>
        <taxon>Streptomycetaceae</taxon>
        <taxon>Streptomyces</taxon>
    </lineage>
</organism>
<evidence type="ECO:0000256" key="1">
    <source>
        <dbReference type="SAM" id="MobiDB-lite"/>
    </source>
</evidence>
<protein>
    <submittedName>
        <fullName evidence="3">ParB/RepB/Spo0J family partition protein</fullName>
    </submittedName>
</protein>
<evidence type="ECO:0000313" key="3">
    <source>
        <dbReference type="EMBL" id="MFF9885633.1"/>
    </source>
</evidence>
<dbReference type="SUPFAM" id="SSF110849">
    <property type="entry name" value="ParB/Sulfiredoxin"/>
    <property type="match status" value="1"/>
</dbReference>
<sequence>MRTYRLGADMEAQLDHSDRSGGLVLGGPVPHLVPVDQLQPADSPRLAGEDEQHARRLAESETEWPPILVHRTTMHVIDGMHRLRAAKEKGWHSIKAEFFDGTAEAAFVEAVRANIRHGLPLSLDDRRSAAERIVATRQDMSDRAIAECTGLSTKTVGGIRRRLNGGSSRQEVRLGRDGRRRPLSAADGRRRAAEALTARPHAPLRQVAKAAGVSVGTAHDVRERMRRGEDPVAPRDRVNRRQPGGHQEPEAVPGGPAVTAGEQERKSRNMRARLQSLRRDPSLRFSESGRELLRWLFLQYQAKAKYPHVVENIPPHLAATVAELAIQCAEMWRSLAEELEDRAGRAD</sequence>
<comment type="caution">
    <text evidence="3">The sequence shown here is derived from an EMBL/GenBank/DDBJ whole genome shotgun (WGS) entry which is preliminary data.</text>
</comment>
<dbReference type="InterPro" id="IPR003115">
    <property type="entry name" value="ParB_N"/>
</dbReference>
<dbReference type="Proteomes" id="UP001603418">
    <property type="component" value="Unassembled WGS sequence"/>
</dbReference>
<gene>
    <name evidence="3" type="ORF">ACF1HC_29185</name>
</gene>
<keyword evidence="4" id="KW-1185">Reference proteome</keyword>
<reference evidence="3 4" key="1">
    <citation type="submission" date="2024-10" db="EMBL/GenBank/DDBJ databases">
        <title>The Natural Products Discovery Center: Release of the First 8490 Sequenced Strains for Exploring Actinobacteria Biosynthetic Diversity.</title>
        <authorList>
            <person name="Kalkreuter E."/>
            <person name="Kautsar S.A."/>
            <person name="Yang D."/>
            <person name="Bader C.D."/>
            <person name="Teijaro C.N."/>
            <person name="Fluegel L."/>
            <person name="Davis C.M."/>
            <person name="Simpson J.R."/>
            <person name="Lauterbach L."/>
            <person name="Steele A.D."/>
            <person name="Gui C."/>
            <person name="Meng S."/>
            <person name="Li G."/>
            <person name="Viehrig K."/>
            <person name="Ye F."/>
            <person name="Su P."/>
            <person name="Kiefer A.F."/>
            <person name="Nichols A."/>
            <person name="Cepeda A.J."/>
            <person name="Yan W."/>
            <person name="Fan B."/>
            <person name="Jiang Y."/>
            <person name="Adhikari A."/>
            <person name="Zheng C.-J."/>
            <person name="Schuster L."/>
            <person name="Cowan T.M."/>
            <person name="Smanski M.J."/>
            <person name="Chevrette M.G."/>
            <person name="De Carvalho L.P.S."/>
            <person name="Shen B."/>
        </authorList>
    </citation>
    <scope>NUCLEOTIDE SEQUENCE [LARGE SCALE GENOMIC DNA]</scope>
    <source>
        <strain evidence="3 4">NPDC013366</strain>
    </source>
</reference>
<dbReference type="EMBL" id="JBICBM010000015">
    <property type="protein sequence ID" value="MFF9885633.1"/>
    <property type="molecule type" value="Genomic_DNA"/>
</dbReference>
<evidence type="ECO:0000313" key="4">
    <source>
        <dbReference type="Proteomes" id="UP001603418"/>
    </source>
</evidence>
<dbReference type="InterPro" id="IPR036086">
    <property type="entry name" value="ParB/Sulfiredoxin_sf"/>
</dbReference>
<proteinExistence type="predicted"/>
<name>A0ABW6Z3A8_9ACTN</name>
<dbReference type="Gene3D" id="3.90.1530.10">
    <property type="entry name" value="Conserved hypothetical protein from pyrococcus furiosus pfu- 392566-001, ParB domain"/>
    <property type="match status" value="1"/>
</dbReference>
<evidence type="ECO:0000259" key="2">
    <source>
        <dbReference type="SMART" id="SM00470"/>
    </source>
</evidence>
<dbReference type="RefSeq" id="WP_342451008.1">
    <property type="nucleotide sequence ID" value="NZ_JBICBM010000015.1"/>
</dbReference>
<feature type="domain" description="ParB-like N-terminal" evidence="2">
    <location>
        <begin position="31"/>
        <end position="115"/>
    </location>
</feature>
<feature type="region of interest" description="Disordered" evidence="1">
    <location>
        <begin position="158"/>
        <end position="269"/>
    </location>
</feature>
<feature type="compositionally biased region" description="Basic and acidic residues" evidence="1">
    <location>
        <begin position="219"/>
        <end position="239"/>
    </location>
</feature>
<dbReference type="SMART" id="SM00470">
    <property type="entry name" value="ParB"/>
    <property type="match status" value="1"/>
</dbReference>